<feature type="transmembrane region" description="Helical" evidence="11">
    <location>
        <begin position="357"/>
        <end position="382"/>
    </location>
</feature>
<dbReference type="PROSITE" id="PS51186">
    <property type="entry name" value="GNAT"/>
    <property type="match status" value="1"/>
</dbReference>
<dbReference type="PANTHER" id="PTHR43562">
    <property type="entry name" value="NAPA-TYPE SODIUM/HYDROGEN ANTIPORTER"/>
    <property type="match status" value="1"/>
</dbReference>
<keyword evidence="9" id="KW-0739">Sodium transport</keyword>
<evidence type="ECO:0000256" key="1">
    <source>
        <dbReference type="ARBA" id="ARBA00004141"/>
    </source>
</evidence>
<evidence type="ECO:0000256" key="8">
    <source>
        <dbReference type="ARBA" id="ARBA00023136"/>
    </source>
</evidence>
<feature type="transmembrane region" description="Helical" evidence="11">
    <location>
        <begin position="783"/>
        <end position="805"/>
    </location>
</feature>
<dbReference type="AlphaFoldDB" id="A0A8H7XPC0"/>
<evidence type="ECO:0000256" key="5">
    <source>
        <dbReference type="ARBA" id="ARBA00022989"/>
    </source>
</evidence>
<evidence type="ECO:0000313" key="13">
    <source>
        <dbReference type="EMBL" id="KAG5163230.1"/>
    </source>
</evidence>
<dbReference type="SUPFAM" id="SSF55729">
    <property type="entry name" value="Acyl-CoA N-acyltransferases (Nat)"/>
    <property type="match status" value="1"/>
</dbReference>
<comment type="caution">
    <text evidence="13">The sequence shown here is derived from an EMBL/GenBank/DDBJ whole genome shotgun (WGS) entry which is preliminary data.</text>
</comment>
<evidence type="ECO:0000256" key="9">
    <source>
        <dbReference type="ARBA" id="ARBA00023201"/>
    </source>
</evidence>
<evidence type="ECO:0000256" key="6">
    <source>
        <dbReference type="ARBA" id="ARBA00023053"/>
    </source>
</evidence>
<name>A0A8H7XPC0_PSICU</name>
<protein>
    <recommendedName>
        <fullName evidence="12">N-acetyltransferase domain-containing protein</fullName>
    </recommendedName>
</protein>
<dbReference type="InterPro" id="IPR006153">
    <property type="entry name" value="Cation/H_exchanger_TM"/>
</dbReference>
<feature type="transmembrane region" description="Helical" evidence="11">
    <location>
        <begin position="237"/>
        <end position="258"/>
    </location>
</feature>
<dbReference type="GO" id="GO:0015297">
    <property type="term" value="F:antiporter activity"/>
    <property type="evidence" value="ECO:0007669"/>
    <property type="project" value="UniProtKB-KW"/>
</dbReference>
<evidence type="ECO:0000256" key="3">
    <source>
        <dbReference type="ARBA" id="ARBA00022449"/>
    </source>
</evidence>
<feature type="transmembrane region" description="Helical" evidence="11">
    <location>
        <begin position="481"/>
        <end position="499"/>
    </location>
</feature>
<dbReference type="GO" id="GO:0016020">
    <property type="term" value="C:membrane"/>
    <property type="evidence" value="ECO:0007669"/>
    <property type="project" value="UniProtKB-SubCell"/>
</dbReference>
<feature type="transmembrane region" description="Helical" evidence="11">
    <location>
        <begin position="458"/>
        <end position="475"/>
    </location>
</feature>
<feature type="transmembrane region" description="Helical" evidence="11">
    <location>
        <begin position="742"/>
        <end position="763"/>
    </location>
</feature>
<evidence type="ECO:0000256" key="7">
    <source>
        <dbReference type="ARBA" id="ARBA00023065"/>
    </source>
</evidence>
<dbReference type="InterPro" id="IPR000182">
    <property type="entry name" value="GNAT_dom"/>
</dbReference>
<feature type="transmembrane region" description="Helical" evidence="11">
    <location>
        <begin position="289"/>
        <end position="315"/>
    </location>
</feature>
<gene>
    <name evidence="13" type="ORF">JR316_012098</name>
</gene>
<keyword evidence="7" id="KW-0406">Ion transport</keyword>
<dbReference type="GO" id="GO:0006814">
    <property type="term" value="P:sodium ion transport"/>
    <property type="evidence" value="ECO:0007669"/>
    <property type="project" value="UniProtKB-KW"/>
</dbReference>
<evidence type="ECO:0000256" key="2">
    <source>
        <dbReference type="ARBA" id="ARBA00022448"/>
    </source>
</evidence>
<dbReference type="Pfam" id="PF13302">
    <property type="entry name" value="Acetyltransf_3"/>
    <property type="match status" value="1"/>
</dbReference>
<feature type="domain" description="N-acetyltransferase" evidence="12">
    <location>
        <begin position="7"/>
        <end position="170"/>
    </location>
</feature>
<keyword evidence="6" id="KW-0915">Sodium</keyword>
<feature type="transmembrane region" description="Helical" evidence="11">
    <location>
        <begin position="394"/>
        <end position="415"/>
    </location>
</feature>
<keyword evidence="2" id="KW-0813">Transport</keyword>
<organism evidence="13">
    <name type="scientific">Psilocybe cubensis</name>
    <name type="common">Psychedelic mushroom</name>
    <name type="synonym">Stropharia cubensis</name>
    <dbReference type="NCBI Taxonomy" id="181762"/>
    <lineage>
        <taxon>Eukaryota</taxon>
        <taxon>Fungi</taxon>
        <taxon>Dikarya</taxon>
        <taxon>Basidiomycota</taxon>
        <taxon>Agaricomycotina</taxon>
        <taxon>Agaricomycetes</taxon>
        <taxon>Agaricomycetidae</taxon>
        <taxon>Agaricales</taxon>
        <taxon>Agaricineae</taxon>
        <taxon>Strophariaceae</taxon>
        <taxon>Psilocybe</taxon>
    </lineage>
</organism>
<keyword evidence="3" id="KW-0050">Antiport</keyword>
<keyword evidence="4 11" id="KW-0812">Transmembrane</keyword>
<feature type="transmembrane region" description="Helical" evidence="11">
    <location>
        <begin position="580"/>
        <end position="601"/>
    </location>
</feature>
<feature type="compositionally biased region" description="Basic and acidic residues" evidence="10">
    <location>
        <begin position="712"/>
        <end position="735"/>
    </location>
</feature>
<feature type="compositionally biased region" description="Low complexity" evidence="10">
    <location>
        <begin position="515"/>
        <end position="524"/>
    </location>
</feature>
<feature type="region of interest" description="Disordered" evidence="10">
    <location>
        <begin position="693"/>
        <end position="735"/>
    </location>
</feature>
<keyword evidence="8 11" id="KW-0472">Membrane</keyword>
<reference evidence="13" key="1">
    <citation type="submission" date="2021-02" db="EMBL/GenBank/DDBJ databases">
        <title>Psilocybe cubensis genome.</title>
        <authorList>
            <person name="Mckernan K.J."/>
            <person name="Crawford S."/>
            <person name="Trippe A."/>
            <person name="Kane L.T."/>
            <person name="Mclaughlin S."/>
        </authorList>
    </citation>
    <scope>NUCLEOTIDE SEQUENCE [LARGE SCALE GENOMIC DNA]</scope>
    <source>
        <strain evidence="13">MGC-MH-2018</strain>
    </source>
</reference>
<dbReference type="GO" id="GO:1902600">
    <property type="term" value="P:proton transmembrane transport"/>
    <property type="evidence" value="ECO:0007669"/>
    <property type="project" value="InterPro"/>
</dbReference>
<dbReference type="CDD" id="cd04301">
    <property type="entry name" value="NAT_SF"/>
    <property type="match status" value="1"/>
</dbReference>
<evidence type="ECO:0000256" key="4">
    <source>
        <dbReference type="ARBA" id="ARBA00022692"/>
    </source>
</evidence>
<evidence type="ECO:0000256" key="11">
    <source>
        <dbReference type="SAM" id="Phobius"/>
    </source>
</evidence>
<dbReference type="GO" id="GO:0016747">
    <property type="term" value="F:acyltransferase activity, transferring groups other than amino-acyl groups"/>
    <property type="evidence" value="ECO:0007669"/>
    <property type="project" value="InterPro"/>
</dbReference>
<evidence type="ECO:0000259" key="12">
    <source>
        <dbReference type="PROSITE" id="PS51186"/>
    </source>
</evidence>
<dbReference type="Gene3D" id="1.20.1530.20">
    <property type="match status" value="1"/>
</dbReference>
<feature type="transmembrane region" description="Helical" evidence="11">
    <location>
        <begin position="613"/>
        <end position="636"/>
    </location>
</feature>
<feature type="transmembrane region" description="Helical" evidence="11">
    <location>
        <begin position="264"/>
        <end position="282"/>
    </location>
</feature>
<dbReference type="Gene3D" id="3.40.630.30">
    <property type="match status" value="1"/>
</dbReference>
<comment type="subcellular location">
    <subcellularLocation>
        <location evidence="1">Membrane</location>
        <topology evidence="1">Multi-pass membrane protein</topology>
    </subcellularLocation>
</comment>
<sequence>MFTTARLRLRGSTPNDADNLLALYNDPRVAPWITEGYIVPKHASYLETINAFIASCVLSCVVEELESGEFVGLCSFVGQGEAKNRNAIMCIALLPRHWSKGYGAEVMGFLIDYAFHDMGMHRVSLTVFEGNERAMALYRRLGFVEEGRHRKIVWMNGGWKDTYYMGILEDEWRERKQRQAEAEQTLSLTTTTTTNANNTTDTEIPYEPPFLPVLLSLAAYLYLLSTTNALSESITNAPLLGPLLTGILLGPSVAGLITPALQESLIALGYIGLLLIVFEAGLSTHLPLLFANAGLSCAAALTGILVPIALSMALLKSAYGYTSLQSFAAGAALCSTSLGTTLALLTPPLRRTRVGSVLMAAALLDDIVGLVIAGIIPGLAGAEAGGEGVKWETIVRPILVSIAFGAGTPALAWIVRKSVLYLMSSAERAHGQLGAHLSTSARIGRRVLDLIQDTRTQLFLTVLALSAFVAGTKYAGTSELFGAYLAGALLAYIFTFESLGDATTTRVEVNDAESPKSPSVSPVSDLSETTAAHAPSSSPPPSDIHEPESNHYISHEPINLPFAAFTAHLQPILAPLLGPIFFASIGAAIPVGSLFTIHIAGGGVSHAVVWKGLVYALLMVLAKMVVGVWMLVWPAPRGRAGHGRKRERARSSWLTSIRAVWDKMKKLRSKCSESENGLGYGCAREASTVEEGGVCEHSPDTAKRGRASTALETRRTAGSEHHDEHDLGDGGHVHEPSPRRAAALLGLAMVARGEIALIVAQLARPLLVDGRLGLGLGGDEEPYAVVIWAIVVSTFGGAVGVGMLLGSWRRRRRDGGEEVSGVGFGI</sequence>
<feature type="region of interest" description="Disordered" evidence="10">
    <location>
        <begin position="507"/>
        <end position="550"/>
    </location>
</feature>
<feature type="transmembrane region" description="Helical" evidence="11">
    <location>
        <begin position="210"/>
        <end position="230"/>
    </location>
</feature>
<accession>A0A8H7XPC0</accession>
<proteinExistence type="predicted"/>
<dbReference type="EMBL" id="JAFIQS010000016">
    <property type="protein sequence ID" value="KAG5163230.1"/>
    <property type="molecule type" value="Genomic_DNA"/>
</dbReference>
<dbReference type="Pfam" id="PF00999">
    <property type="entry name" value="Na_H_Exchanger"/>
    <property type="match status" value="1"/>
</dbReference>
<dbReference type="InterPro" id="IPR016181">
    <property type="entry name" value="Acyl_CoA_acyltransferase"/>
</dbReference>
<dbReference type="InterPro" id="IPR038770">
    <property type="entry name" value="Na+/solute_symporter_sf"/>
</dbReference>
<keyword evidence="5 11" id="KW-1133">Transmembrane helix</keyword>
<feature type="transmembrane region" description="Helical" evidence="11">
    <location>
        <begin position="327"/>
        <end position="345"/>
    </location>
</feature>
<dbReference type="PANTHER" id="PTHR43562:SF3">
    <property type="entry name" value="SODIUM ION_PROTON EXCHANGER (EUROFUNG)"/>
    <property type="match status" value="1"/>
</dbReference>
<evidence type="ECO:0000256" key="10">
    <source>
        <dbReference type="SAM" id="MobiDB-lite"/>
    </source>
</evidence>